<protein>
    <recommendedName>
        <fullName evidence="1">DJ-1/PfpI domain-containing protein</fullName>
    </recommendedName>
</protein>
<dbReference type="InterPro" id="IPR052158">
    <property type="entry name" value="INH-QAR"/>
</dbReference>
<evidence type="ECO:0000259" key="1">
    <source>
        <dbReference type="Pfam" id="PF01965"/>
    </source>
</evidence>
<dbReference type="SUPFAM" id="SSF52317">
    <property type="entry name" value="Class I glutamine amidotransferase-like"/>
    <property type="match status" value="1"/>
</dbReference>
<accession>A0AAV9NFI2</accession>
<keyword evidence="3" id="KW-1185">Reference proteome</keyword>
<reference evidence="2 3" key="1">
    <citation type="submission" date="2023-08" db="EMBL/GenBank/DDBJ databases">
        <title>Black Yeasts Isolated from many extreme environments.</title>
        <authorList>
            <person name="Coleine C."/>
            <person name="Stajich J.E."/>
            <person name="Selbmann L."/>
        </authorList>
    </citation>
    <scope>NUCLEOTIDE SEQUENCE [LARGE SCALE GENOMIC DNA]</scope>
    <source>
        <strain evidence="2 3">CCFEE 5792</strain>
    </source>
</reference>
<evidence type="ECO:0000313" key="3">
    <source>
        <dbReference type="Proteomes" id="UP001358417"/>
    </source>
</evidence>
<dbReference type="EMBL" id="JAVRRD010000011">
    <property type="protein sequence ID" value="KAK5053884.1"/>
    <property type="molecule type" value="Genomic_DNA"/>
</dbReference>
<sequence length="269" mass="28742">MPSTNVHTSVPTDLAAIMDTSIPNLDPAVAAAFPKSFGLLLYPQFEVLDAAGPIEALNLLSHLDGFTDMKLSIISKTLDPISIGPAGAPHSTVFTGAQRYLPTHTFETAPPLDVLLIPGGAGSFDMPGAEKRDIEGHVQFVRDAFFGLNGRQKLRYAISVCNGTILLARAGVLDGQKATTNKDGWTFLTAMGPKTEWIAKARWVDSGRVWTTSGVSAGADGVLAWIEGLTSKETVTKVTNSMEWIRAKSPDEDPFAKIFGCEDVLPVEA</sequence>
<feature type="domain" description="DJ-1/PfpI" evidence="1">
    <location>
        <begin position="39"/>
        <end position="218"/>
    </location>
</feature>
<dbReference type="RefSeq" id="XP_064707009.1">
    <property type="nucleotide sequence ID" value="XM_064845464.1"/>
</dbReference>
<dbReference type="AlphaFoldDB" id="A0AAV9NFI2"/>
<dbReference type="Pfam" id="PF01965">
    <property type="entry name" value="DJ-1_PfpI"/>
    <property type="match status" value="1"/>
</dbReference>
<dbReference type="GeneID" id="89970062"/>
<gene>
    <name evidence="2" type="ORF">LTR84_001846</name>
</gene>
<comment type="caution">
    <text evidence="2">The sequence shown here is derived from an EMBL/GenBank/DDBJ whole genome shotgun (WGS) entry which is preliminary data.</text>
</comment>
<name>A0AAV9NFI2_9EURO</name>
<proteinExistence type="predicted"/>
<dbReference type="InterPro" id="IPR029062">
    <property type="entry name" value="Class_I_gatase-like"/>
</dbReference>
<organism evidence="2 3">
    <name type="scientific">Exophiala bonariae</name>
    <dbReference type="NCBI Taxonomy" id="1690606"/>
    <lineage>
        <taxon>Eukaryota</taxon>
        <taxon>Fungi</taxon>
        <taxon>Dikarya</taxon>
        <taxon>Ascomycota</taxon>
        <taxon>Pezizomycotina</taxon>
        <taxon>Eurotiomycetes</taxon>
        <taxon>Chaetothyriomycetidae</taxon>
        <taxon>Chaetothyriales</taxon>
        <taxon>Herpotrichiellaceae</taxon>
        <taxon>Exophiala</taxon>
    </lineage>
</organism>
<dbReference type="PANTHER" id="PTHR43130">
    <property type="entry name" value="ARAC-FAMILY TRANSCRIPTIONAL REGULATOR"/>
    <property type="match status" value="1"/>
</dbReference>
<dbReference type="CDD" id="cd03139">
    <property type="entry name" value="GATase1_PfpI_2"/>
    <property type="match status" value="1"/>
</dbReference>
<dbReference type="Proteomes" id="UP001358417">
    <property type="component" value="Unassembled WGS sequence"/>
</dbReference>
<dbReference type="Gene3D" id="3.40.50.880">
    <property type="match status" value="1"/>
</dbReference>
<dbReference type="InterPro" id="IPR002818">
    <property type="entry name" value="DJ-1/PfpI"/>
</dbReference>
<dbReference type="PANTHER" id="PTHR43130:SF15">
    <property type="entry name" value="THIJ_PFPI FAMILY PROTEIN (AFU_ORTHOLOGUE AFUA_5G14240)"/>
    <property type="match status" value="1"/>
</dbReference>
<evidence type="ECO:0000313" key="2">
    <source>
        <dbReference type="EMBL" id="KAK5053884.1"/>
    </source>
</evidence>